<sequence length="247" mass="28315">MNKNPSAEYLEIQNEINIYISGQWTNRYLKEICYAFQEVSTTQLVQTLKLMETLAKDNEQFSEQLIRNILLSISQAHTNDLKSLFKLLNNILLIEDSFQTKRLQLAFEGNSELNTKDSSQNFNGLYSLIQTSIETEHVLIKQNSVCREYFSSTATQWEAAINWLKQQMQTSWQLSPSQNISNEDNDARSFQRTRSAQFTLEQAQSLLQLKTAIPSGNIHNDSLANESMESTDNHSQSLSQLACIETE</sequence>
<organism evidence="2 3">
    <name type="scientific">Adineta steineri</name>
    <dbReference type="NCBI Taxonomy" id="433720"/>
    <lineage>
        <taxon>Eukaryota</taxon>
        <taxon>Metazoa</taxon>
        <taxon>Spiralia</taxon>
        <taxon>Gnathifera</taxon>
        <taxon>Rotifera</taxon>
        <taxon>Eurotatoria</taxon>
        <taxon>Bdelloidea</taxon>
        <taxon>Adinetida</taxon>
        <taxon>Adinetidae</taxon>
        <taxon>Adineta</taxon>
    </lineage>
</organism>
<name>A0A820HRN3_9BILA</name>
<reference evidence="2" key="1">
    <citation type="submission" date="2021-02" db="EMBL/GenBank/DDBJ databases">
        <authorList>
            <person name="Nowell W R."/>
        </authorList>
    </citation>
    <scope>NUCLEOTIDE SEQUENCE</scope>
</reference>
<gene>
    <name evidence="2" type="ORF">OXD698_LOCUS46073</name>
</gene>
<feature type="compositionally biased region" description="Polar residues" evidence="1">
    <location>
        <begin position="218"/>
        <end position="240"/>
    </location>
</feature>
<accession>A0A820HRN3</accession>
<proteinExistence type="predicted"/>
<dbReference type="AlphaFoldDB" id="A0A820HRN3"/>
<feature type="region of interest" description="Disordered" evidence="1">
    <location>
        <begin position="218"/>
        <end position="247"/>
    </location>
</feature>
<dbReference type="EMBL" id="CAJOAZ010016058">
    <property type="protein sequence ID" value="CAF4300590.1"/>
    <property type="molecule type" value="Genomic_DNA"/>
</dbReference>
<protein>
    <submittedName>
        <fullName evidence="2">Uncharacterized protein</fullName>
    </submittedName>
</protein>
<evidence type="ECO:0000313" key="2">
    <source>
        <dbReference type="EMBL" id="CAF4300590.1"/>
    </source>
</evidence>
<dbReference type="Proteomes" id="UP000663844">
    <property type="component" value="Unassembled WGS sequence"/>
</dbReference>
<comment type="caution">
    <text evidence="2">The sequence shown here is derived from an EMBL/GenBank/DDBJ whole genome shotgun (WGS) entry which is preliminary data.</text>
</comment>
<evidence type="ECO:0000256" key="1">
    <source>
        <dbReference type="SAM" id="MobiDB-lite"/>
    </source>
</evidence>
<evidence type="ECO:0000313" key="3">
    <source>
        <dbReference type="Proteomes" id="UP000663844"/>
    </source>
</evidence>